<dbReference type="EMBL" id="PFOB01000049">
    <property type="protein sequence ID" value="PIZ62613.1"/>
    <property type="molecule type" value="Genomic_DNA"/>
</dbReference>
<dbReference type="GO" id="GO:0016788">
    <property type="term" value="F:hydrolase activity, acting on ester bonds"/>
    <property type="evidence" value="ECO:0007669"/>
    <property type="project" value="InterPro"/>
</dbReference>
<evidence type="ECO:0000256" key="3">
    <source>
        <dbReference type="ARBA" id="ARBA00022801"/>
    </source>
</evidence>
<organism evidence="6 7">
    <name type="scientific">Candidatus Roizmanbacteria bacterium CG_4_10_14_0_2_um_filter_39_13</name>
    <dbReference type="NCBI Taxonomy" id="1974825"/>
    <lineage>
        <taxon>Bacteria</taxon>
        <taxon>Candidatus Roizmaniibacteriota</taxon>
    </lineage>
</organism>
<feature type="domain" description="Succinylglutamate desuccinylase/Aspartoacylase catalytic" evidence="5">
    <location>
        <begin position="40"/>
        <end position="65"/>
    </location>
</feature>
<name>A0A2M7TXU8_9BACT</name>
<gene>
    <name evidence="6" type="ORF">COY16_03705</name>
</gene>
<dbReference type="AlphaFoldDB" id="A0A2M7TXU8"/>
<keyword evidence="3" id="KW-0378">Hydrolase</keyword>
<dbReference type="SUPFAM" id="SSF53187">
    <property type="entry name" value="Zn-dependent exopeptidases"/>
    <property type="match status" value="1"/>
</dbReference>
<comment type="cofactor">
    <cofactor evidence="1">
        <name>Zn(2+)</name>
        <dbReference type="ChEBI" id="CHEBI:29105"/>
    </cofactor>
</comment>
<evidence type="ECO:0000313" key="7">
    <source>
        <dbReference type="Proteomes" id="UP000228503"/>
    </source>
</evidence>
<reference evidence="7" key="1">
    <citation type="submission" date="2017-09" db="EMBL/GenBank/DDBJ databases">
        <title>Depth-based differentiation of microbial function through sediment-hosted aquifers and enrichment of novel symbionts in the deep terrestrial subsurface.</title>
        <authorList>
            <person name="Probst A.J."/>
            <person name="Ladd B."/>
            <person name="Jarett J.K."/>
            <person name="Geller-Mcgrath D.E."/>
            <person name="Sieber C.M.K."/>
            <person name="Emerson J.B."/>
            <person name="Anantharaman K."/>
            <person name="Thomas B.C."/>
            <person name="Malmstrom R."/>
            <person name="Stieglmeier M."/>
            <person name="Klingl A."/>
            <person name="Woyke T."/>
            <person name="Ryan C.M."/>
            <person name="Banfield J.F."/>
        </authorList>
    </citation>
    <scope>NUCLEOTIDE SEQUENCE [LARGE SCALE GENOMIC DNA]</scope>
</reference>
<comment type="caution">
    <text evidence="6">The sequence shown here is derived from an EMBL/GenBank/DDBJ whole genome shotgun (WGS) entry which is preliminary data.</text>
</comment>
<dbReference type="InterPro" id="IPR055438">
    <property type="entry name" value="AstE_AspA_cat"/>
</dbReference>
<evidence type="ECO:0000256" key="2">
    <source>
        <dbReference type="ARBA" id="ARBA00022723"/>
    </source>
</evidence>
<proteinExistence type="predicted"/>
<evidence type="ECO:0000313" key="6">
    <source>
        <dbReference type="EMBL" id="PIZ62613.1"/>
    </source>
</evidence>
<dbReference type="Pfam" id="PF24827">
    <property type="entry name" value="AstE_AspA_cat"/>
    <property type="match status" value="1"/>
</dbReference>
<accession>A0A2M7TXU8</accession>
<evidence type="ECO:0000259" key="5">
    <source>
        <dbReference type="Pfam" id="PF24827"/>
    </source>
</evidence>
<protein>
    <recommendedName>
        <fullName evidence="5">Succinylglutamate desuccinylase/Aspartoacylase catalytic domain-containing protein</fullName>
    </recommendedName>
</protein>
<dbReference type="Proteomes" id="UP000228503">
    <property type="component" value="Unassembled WGS sequence"/>
</dbReference>
<evidence type="ECO:0000256" key="1">
    <source>
        <dbReference type="ARBA" id="ARBA00001947"/>
    </source>
</evidence>
<evidence type="ECO:0000256" key="4">
    <source>
        <dbReference type="ARBA" id="ARBA00022833"/>
    </source>
</evidence>
<sequence>MDDKKLVKTLFMVMTHRNEQVGLSLWNDNPQGYNQYCQWQTIIANPRAMGLGKRYIESDLNRSFNIPNPRTYEEKRA</sequence>
<keyword evidence="4" id="KW-0862">Zinc</keyword>
<dbReference type="GO" id="GO:0046872">
    <property type="term" value="F:metal ion binding"/>
    <property type="evidence" value="ECO:0007669"/>
    <property type="project" value="UniProtKB-KW"/>
</dbReference>
<dbReference type="Gene3D" id="3.40.630.10">
    <property type="entry name" value="Zn peptidases"/>
    <property type="match status" value="1"/>
</dbReference>
<keyword evidence="2" id="KW-0479">Metal-binding</keyword>